<dbReference type="GO" id="GO:0005886">
    <property type="term" value="C:plasma membrane"/>
    <property type="evidence" value="ECO:0007669"/>
    <property type="project" value="TreeGrafter"/>
</dbReference>
<comment type="caution">
    <text evidence="3">The sequence shown here is derived from an EMBL/GenBank/DDBJ whole genome shotgun (WGS) entry which is preliminary data.</text>
</comment>
<evidence type="ECO:0000256" key="2">
    <source>
        <dbReference type="ARBA" id="ARBA00049106"/>
    </source>
</evidence>
<accession>A0A495JRC6</accession>
<comment type="similarity">
    <text evidence="1">Belongs to the F420H(2)-dependent quinone reductase family.</text>
</comment>
<keyword evidence="4" id="KW-1185">Reference proteome</keyword>
<sequence length="164" mass="18667">MSVERQAKPPHLPPRWFIRLAWSVHRGVYRVFAGRVGLWRPRANAWGTLRLTTTGRRTGRQHSVIIAYLEDGPNLVSLAMNGWGEGEPAWWLNLLAHPDSTVDLVDGRRLVRGRAATADERMRLWARWREIDTKLDAYAARRPSETAVVVLEPRLGTPDTSRGN</sequence>
<comment type="catalytic activity">
    <reaction evidence="2">
        <text>oxidized coenzyme F420-(gamma-L-Glu)(n) + a quinol + H(+) = reduced coenzyme F420-(gamma-L-Glu)(n) + a quinone</text>
        <dbReference type="Rhea" id="RHEA:39663"/>
        <dbReference type="Rhea" id="RHEA-COMP:12939"/>
        <dbReference type="Rhea" id="RHEA-COMP:14378"/>
        <dbReference type="ChEBI" id="CHEBI:15378"/>
        <dbReference type="ChEBI" id="CHEBI:24646"/>
        <dbReference type="ChEBI" id="CHEBI:132124"/>
        <dbReference type="ChEBI" id="CHEBI:133980"/>
        <dbReference type="ChEBI" id="CHEBI:139511"/>
    </reaction>
</comment>
<protein>
    <submittedName>
        <fullName evidence="3">Deazaflavin-dependent oxidoreductase (Nitroreductase family)</fullName>
    </submittedName>
</protein>
<dbReference type="NCBIfam" id="TIGR00026">
    <property type="entry name" value="hi_GC_TIGR00026"/>
    <property type="match status" value="1"/>
</dbReference>
<evidence type="ECO:0000256" key="1">
    <source>
        <dbReference type="ARBA" id="ARBA00008710"/>
    </source>
</evidence>
<name>A0A495JRC6_9ACTN</name>
<evidence type="ECO:0000313" key="3">
    <source>
        <dbReference type="EMBL" id="RKR91391.1"/>
    </source>
</evidence>
<evidence type="ECO:0000313" key="4">
    <source>
        <dbReference type="Proteomes" id="UP000277671"/>
    </source>
</evidence>
<dbReference type="InterPro" id="IPR004378">
    <property type="entry name" value="F420H2_quin_Rdtase"/>
</dbReference>
<reference evidence="3 4" key="1">
    <citation type="submission" date="2018-10" db="EMBL/GenBank/DDBJ databases">
        <title>Sequencing the genomes of 1000 actinobacteria strains.</title>
        <authorList>
            <person name="Klenk H.-P."/>
        </authorList>
    </citation>
    <scope>NUCLEOTIDE SEQUENCE [LARGE SCALE GENOMIC DNA]</scope>
    <source>
        <strain evidence="3 4">DSM 45175</strain>
    </source>
</reference>
<dbReference type="Gene3D" id="2.30.110.10">
    <property type="entry name" value="Electron Transport, Fmn-binding Protein, Chain A"/>
    <property type="match status" value="1"/>
</dbReference>
<dbReference type="GO" id="GO:0016491">
    <property type="term" value="F:oxidoreductase activity"/>
    <property type="evidence" value="ECO:0007669"/>
    <property type="project" value="InterPro"/>
</dbReference>
<dbReference type="InterPro" id="IPR012349">
    <property type="entry name" value="Split_barrel_FMN-bd"/>
</dbReference>
<gene>
    <name evidence="3" type="ORF">BDK92_5786</name>
</gene>
<dbReference type="PANTHER" id="PTHR39428">
    <property type="entry name" value="F420H(2)-DEPENDENT QUINONE REDUCTASE RV1261C"/>
    <property type="match status" value="1"/>
</dbReference>
<dbReference type="Pfam" id="PF04075">
    <property type="entry name" value="F420H2_quin_red"/>
    <property type="match status" value="1"/>
</dbReference>
<dbReference type="OrthoDB" id="8225825at2"/>
<dbReference type="AlphaFoldDB" id="A0A495JRC6"/>
<organism evidence="3 4">
    <name type="scientific">Micromonospora pisi</name>
    <dbReference type="NCBI Taxonomy" id="589240"/>
    <lineage>
        <taxon>Bacteria</taxon>
        <taxon>Bacillati</taxon>
        <taxon>Actinomycetota</taxon>
        <taxon>Actinomycetes</taxon>
        <taxon>Micromonosporales</taxon>
        <taxon>Micromonosporaceae</taxon>
        <taxon>Micromonospora</taxon>
    </lineage>
</organism>
<dbReference type="GO" id="GO:0070967">
    <property type="term" value="F:coenzyme F420 binding"/>
    <property type="evidence" value="ECO:0007669"/>
    <property type="project" value="TreeGrafter"/>
</dbReference>
<dbReference type="RefSeq" id="WP_121162671.1">
    <property type="nucleotide sequence ID" value="NZ_RBKT01000001.1"/>
</dbReference>
<dbReference type="Proteomes" id="UP000277671">
    <property type="component" value="Unassembled WGS sequence"/>
</dbReference>
<dbReference type="EMBL" id="RBKT01000001">
    <property type="protein sequence ID" value="RKR91391.1"/>
    <property type="molecule type" value="Genomic_DNA"/>
</dbReference>
<dbReference type="PANTHER" id="PTHR39428:SF3">
    <property type="entry name" value="DEAZAFLAVIN-DEPENDENT NITROREDUCTASE"/>
    <property type="match status" value="1"/>
</dbReference>
<proteinExistence type="inferred from homology"/>